<dbReference type="InterPro" id="IPR018613">
    <property type="entry name" value="Ccdc97-like"/>
</dbReference>
<proteinExistence type="predicted"/>
<feature type="compositionally biased region" description="Acidic residues" evidence="1">
    <location>
        <begin position="188"/>
        <end position="209"/>
    </location>
</feature>
<keyword evidence="4" id="KW-1185">Reference proteome</keyword>
<evidence type="ECO:0000259" key="2">
    <source>
        <dbReference type="Pfam" id="PF09747"/>
    </source>
</evidence>
<name>A0ABP1AG70_9BRYO</name>
<dbReference type="PANTHER" id="PTHR31840">
    <property type="entry name" value="COILED-COIL DOMAIN-CONTAINING PROTEIN 97"/>
    <property type="match status" value="1"/>
</dbReference>
<evidence type="ECO:0000256" key="1">
    <source>
        <dbReference type="SAM" id="MobiDB-lite"/>
    </source>
</evidence>
<dbReference type="Pfam" id="PF09747">
    <property type="entry name" value="CCD97-like_C"/>
    <property type="match status" value="1"/>
</dbReference>
<dbReference type="EMBL" id="OZ023713">
    <property type="protein sequence ID" value="CAK9861543.1"/>
    <property type="molecule type" value="Genomic_DNA"/>
</dbReference>
<dbReference type="PANTHER" id="PTHR31840:SF1">
    <property type="entry name" value="COILED-COIL DOMAIN-CONTAINING PROTEIN 97"/>
    <property type="match status" value="1"/>
</dbReference>
<evidence type="ECO:0000313" key="4">
    <source>
        <dbReference type="Proteomes" id="UP001497522"/>
    </source>
</evidence>
<reference evidence="3" key="1">
    <citation type="submission" date="2024-03" db="EMBL/GenBank/DDBJ databases">
        <authorList>
            <consortium name="ELIXIR-Norway"/>
            <consortium name="Elixir Norway"/>
        </authorList>
    </citation>
    <scope>NUCLEOTIDE SEQUENCE</scope>
</reference>
<protein>
    <recommendedName>
        <fullName evidence="2">CCD97-like C-terminal domain-containing protein</fullName>
    </recommendedName>
</protein>
<organism evidence="3 4">
    <name type="scientific">Sphagnum jensenii</name>
    <dbReference type="NCBI Taxonomy" id="128206"/>
    <lineage>
        <taxon>Eukaryota</taxon>
        <taxon>Viridiplantae</taxon>
        <taxon>Streptophyta</taxon>
        <taxon>Embryophyta</taxon>
        <taxon>Bryophyta</taxon>
        <taxon>Sphagnophytina</taxon>
        <taxon>Sphagnopsida</taxon>
        <taxon>Sphagnales</taxon>
        <taxon>Sphagnaceae</taxon>
        <taxon>Sphagnum</taxon>
    </lineage>
</organism>
<dbReference type="InterPro" id="IPR040233">
    <property type="entry name" value="CCD97-like_C"/>
</dbReference>
<gene>
    <name evidence="3" type="ORF">CSSPJE1EN2_LOCUS4538</name>
</gene>
<accession>A0ABP1AG70</accession>
<sequence>MEEEGIERMIERLCQLPDLYLPHSLAQRSEPMSQGEKQSHLRSLVRRDAAIFLERYGPSLNSGELQQFEVLQEDYEVGWHLKALKMVISPTQEEQQSRKVAVQNRRLAFMNRLIQDGEYFSEDAMRMRAPLLHHEYVGQFQDPASRGVAARPGERYSELLIRQAQEDSIQQQLHDERVAAGILVPENPQEDEEDEEDEEEEDTEEDEEVIPAIHDAETRETQTNRLDVGVESSSDLHEDEVDRHVGSQVSREDDGTAPLVLSDAEIADKMEDFTRVMQEKFLSGGDSEHADYAQIDNDVTLDDDWMVEISRDAEEKYFEED</sequence>
<feature type="region of interest" description="Disordered" evidence="1">
    <location>
        <begin position="181"/>
        <end position="257"/>
    </location>
</feature>
<dbReference type="Proteomes" id="UP001497522">
    <property type="component" value="Chromosome 12"/>
</dbReference>
<evidence type="ECO:0000313" key="3">
    <source>
        <dbReference type="EMBL" id="CAK9861543.1"/>
    </source>
</evidence>
<feature type="compositionally biased region" description="Basic and acidic residues" evidence="1">
    <location>
        <begin position="234"/>
        <end position="254"/>
    </location>
</feature>
<feature type="domain" description="CCD97-like C-terminal" evidence="2">
    <location>
        <begin position="104"/>
        <end position="321"/>
    </location>
</feature>